<gene>
    <name evidence="1" type="ORF">CGI_10005967</name>
</gene>
<name>K1QKP7_MAGGI</name>
<protein>
    <submittedName>
        <fullName evidence="1">Uncharacterized protein</fullName>
    </submittedName>
</protein>
<proteinExistence type="predicted"/>
<organism evidence="1">
    <name type="scientific">Magallana gigas</name>
    <name type="common">Pacific oyster</name>
    <name type="synonym">Crassostrea gigas</name>
    <dbReference type="NCBI Taxonomy" id="29159"/>
    <lineage>
        <taxon>Eukaryota</taxon>
        <taxon>Metazoa</taxon>
        <taxon>Spiralia</taxon>
        <taxon>Lophotrochozoa</taxon>
        <taxon>Mollusca</taxon>
        <taxon>Bivalvia</taxon>
        <taxon>Autobranchia</taxon>
        <taxon>Pteriomorphia</taxon>
        <taxon>Ostreida</taxon>
        <taxon>Ostreoidea</taxon>
        <taxon>Ostreidae</taxon>
        <taxon>Magallana</taxon>
    </lineage>
</organism>
<dbReference type="InParanoid" id="K1QKP7"/>
<reference evidence="1" key="1">
    <citation type="journal article" date="2012" name="Nature">
        <title>The oyster genome reveals stress adaptation and complexity of shell formation.</title>
        <authorList>
            <person name="Zhang G."/>
            <person name="Fang X."/>
            <person name="Guo X."/>
            <person name="Li L."/>
            <person name="Luo R."/>
            <person name="Xu F."/>
            <person name="Yang P."/>
            <person name="Zhang L."/>
            <person name="Wang X."/>
            <person name="Qi H."/>
            <person name="Xiong Z."/>
            <person name="Que H."/>
            <person name="Xie Y."/>
            <person name="Holland P.W."/>
            <person name="Paps J."/>
            <person name="Zhu Y."/>
            <person name="Wu F."/>
            <person name="Chen Y."/>
            <person name="Wang J."/>
            <person name="Peng C."/>
            <person name="Meng J."/>
            <person name="Yang L."/>
            <person name="Liu J."/>
            <person name="Wen B."/>
            <person name="Zhang N."/>
            <person name="Huang Z."/>
            <person name="Zhu Q."/>
            <person name="Feng Y."/>
            <person name="Mount A."/>
            <person name="Hedgecock D."/>
            <person name="Xu Z."/>
            <person name="Liu Y."/>
            <person name="Domazet-Loso T."/>
            <person name="Du Y."/>
            <person name="Sun X."/>
            <person name="Zhang S."/>
            <person name="Liu B."/>
            <person name="Cheng P."/>
            <person name="Jiang X."/>
            <person name="Li J."/>
            <person name="Fan D."/>
            <person name="Wang W."/>
            <person name="Fu W."/>
            <person name="Wang T."/>
            <person name="Wang B."/>
            <person name="Zhang J."/>
            <person name="Peng Z."/>
            <person name="Li Y."/>
            <person name="Li N."/>
            <person name="Wang J."/>
            <person name="Chen M."/>
            <person name="He Y."/>
            <person name="Tan F."/>
            <person name="Song X."/>
            <person name="Zheng Q."/>
            <person name="Huang R."/>
            <person name="Yang H."/>
            <person name="Du X."/>
            <person name="Chen L."/>
            <person name="Yang M."/>
            <person name="Gaffney P.M."/>
            <person name="Wang S."/>
            <person name="Luo L."/>
            <person name="She Z."/>
            <person name="Ming Y."/>
            <person name="Huang W."/>
            <person name="Zhang S."/>
            <person name="Huang B."/>
            <person name="Zhang Y."/>
            <person name="Qu T."/>
            <person name="Ni P."/>
            <person name="Miao G."/>
            <person name="Wang J."/>
            <person name="Wang Q."/>
            <person name="Steinberg C.E."/>
            <person name="Wang H."/>
            <person name="Li N."/>
            <person name="Qian L."/>
            <person name="Zhang G."/>
            <person name="Li Y."/>
            <person name="Yang H."/>
            <person name="Liu X."/>
            <person name="Wang J."/>
            <person name="Yin Y."/>
            <person name="Wang J."/>
        </authorList>
    </citation>
    <scope>NUCLEOTIDE SEQUENCE [LARGE SCALE GENOMIC DNA]</scope>
    <source>
        <strain evidence="1">05x7-T-G4-1.051#20</strain>
    </source>
</reference>
<accession>K1QKP7</accession>
<dbReference type="AlphaFoldDB" id="K1QKP7"/>
<dbReference type="EMBL" id="JH817355">
    <property type="protein sequence ID" value="EKC31694.1"/>
    <property type="molecule type" value="Genomic_DNA"/>
</dbReference>
<sequence>MEGVKLDPGCIVPAAEGRGQISWIMSCGNACAALVQYYYYGDFSFYKTNFEDSNNYIKPQCPKIDKETELHTGTQFFSIHFSDTVPFCESIPFYN</sequence>
<evidence type="ECO:0000313" key="1">
    <source>
        <dbReference type="EMBL" id="EKC31694.1"/>
    </source>
</evidence>
<dbReference type="HOGENOM" id="CLU_2374806_0_0_1"/>